<feature type="chain" id="PRO_5035441319" description="Cuticle protein" evidence="5">
    <location>
        <begin position="22"/>
        <end position="168"/>
    </location>
</feature>
<evidence type="ECO:0000256" key="3">
    <source>
        <dbReference type="PROSITE-ProRule" id="PRU00497"/>
    </source>
</evidence>
<evidence type="ECO:0008006" key="8">
    <source>
        <dbReference type="Google" id="ProtNLM"/>
    </source>
</evidence>
<dbReference type="GO" id="GO:0031012">
    <property type="term" value="C:extracellular matrix"/>
    <property type="evidence" value="ECO:0007669"/>
    <property type="project" value="TreeGrafter"/>
</dbReference>
<dbReference type="PANTHER" id="PTHR12236:SF79">
    <property type="entry name" value="CUTICULAR PROTEIN 50CB-RELATED"/>
    <property type="match status" value="1"/>
</dbReference>
<gene>
    <name evidence="6" type="ORF">BINO364_LOCUS1310</name>
</gene>
<evidence type="ECO:0000313" key="6">
    <source>
        <dbReference type="EMBL" id="CAH0714235.1"/>
    </source>
</evidence>
<feature type="compositionally biased region" description="Pro residues" evidence="4">
    <location>
        <begin position="148"/>
        <end position="158"/>
    </location>
</feature>
<dbReference type="PANTHER" id="PTHR12236">
    <property type="entry name" value="STRUCTURAL CONTITUENT OF CUTICLE"/>
    <property type="match status" value="1"/>
</dbReference>
<sequence length="168" mass="18253">MWKLFCVTLLAWVSLKSFTTGQEYLPPKVNTGGGGKKPIVEPTLPANYEFTYDVQDNAVSLDFGHNEKRKDERAQGSYHVLLPDGRTQLVEYEAGPDGYRPQIMYMGTATYPSQTGGGGGDKFDGYHYNAASNRQSTRQAAPRGRQPGPAPSPAPAPPLLYVAGNATQ</sequence>
<dbReference type="EMBL" id="OV170221">
    <property type="protein sequence ID" value="CAH0714235.1"/>
    <property type="molecule type" value="Genomic_DNA"/>
</dbReference>
<reference evidence="6" key="1">
    <citation type="submission" date="2021-12" db="EMBL/GenBank/DDBJ databases">
        <authorList>
            <person name="Martin H S."/>
        </authorList>
    </citation>
    <scope>NUCLEOTIDE SEQUENCE</scope>
</reference>
<evidence type="ECO:0000313" key="7">
    <source>
        <dbReference type="Proteomes" id="UP000838878"/>
    </source>
</evidence>
<keyword evidence="1 3" id="KW-0193">Cuticle</keyword>
<dbReference type="PROSITE" id="PS51155">
    <property type="entry name" value="CHIT_BIND_RR_2"/>
    <property type="match status" value="1"/>
</dbReference>
<dbReference type="Pfam" id="PF00379">
    <property type="entry name" value="Chitin_bind_4"/>
    <property type="match status" value="1"/>
</dbReference>
<accession>A0A8J9V7M1</accession>
<evidence type="ECO:0000256" key="2">
    <source>
        <dbReference type="ARBA" id="ARBA00022729"/>
    </source>
</evidence>
<dbReference type="PRINTS" id="PR00947">
    <property type="entry name" value="CUTICLE"/>
</dbReference>
<evidence type="ECO:0000256" key="5">
    <source>
        <dbReference type="SAM" id="SignalP"/>
    </source>
</evidence>
<keyword evidence="7" id="KW-1185">Reference proteome</keyword>
<dbReference type="PROSITE" id="PS00233">
    <property type="entry name" value="CHIT_BIND_RR_1"/>
    <property type="match status" value="1"/>
</dbReference>
<name>A0A8J9V7M1_9NEOP</name>
<organism evidence="6 7">
    <name type="scientific">Brenthis ino</name>
    <name type="common">lesser marbled fritillary</name>
    <dbReference type="NCBI Taxonomy" id="405034"/>
    <lineage>
        <taxon>Eukaryota</taxon>
        <taxon>Metazoa</taxon>
        <taxon>Ecdysozoa</taxon>
        <taxon>Arthropoda</taxon>
        <taxon>Hexapoda</taxon>
        <taxon>Insecta</taxon>
        <taxon>Pterygota</taxon>
        <taxon>Neoptera</taxon>
        <taxon>Endopterygota</taxon>
        <taxon>Lepidoptera</taxon>
        <taxon>Glossata</taxon>
        <taxon>Ditrysia</taxon>
        <taxon>Papilionoidea</taxon>
        <taxon>Nymphalidae</taxon>
        <taxon>Heliconiinae</taxon>
        <taxon>Argynnini</taxon>
        <taxon>Brenthis</taxon>
    </lineage>
</organism>
<feature type="non-terminal residue" evidence="6">
    <location>
        <position position="168"/>
    </location>
</feature>
<dbReference type="GO" id="GO:0042302">
    <property type="term" value="F:structural constituent of cuticle"/>
    <property type="evidence" value="ECO:0007669"/>
    <property type="project" value="UniProtKB-UniRule"/>
</dbReference>
<dbReference type="InterPro" id="IPR000618">
    <property type="entry name" value="Insect_cuticle"/>
</dbReference>
<protein>
    <recommendedName>
        <fullName evidence="8">Cuticle protein</fullName>
    </recommendedName>
</protein>
<feature type="signal peptide" evidence="5">
    <location>
        <begin position="1"/>
        <end position="21"/>
    </location>
</feature>
<dbReference type="OrthoDB" id="6425109at2759"/>
<keyword evidence="2 5" id="KW-0732">Signal</keyword>
<evidence type="ECO:0000256" key="1">
    <source>
        <dbReference type="ARBA" id="ARBA00022460"/>
    </source>
</evidence>
<evidence type="ECO:0000256" key="4">
    <source>
        <dbReference type="SAM" id="MobiDB-lite"/>
    </source>
</evidence>
<dbReference type="Proteomes" id="UP000838878">
    <property type="component" value="Chromosome 1"/>
</dbReference>
<dbReference type="InterPro" id="IPR031311">
    <property type="entry name" value="CHIT_BIND_RR_consensus"/>
</dbReference>
<feature type="region of interest" description="Disordered" evidence="4">
    <location>
        <begin position="116"/>
        <end position="168"/>
    </location>
</feature>
<dbReference type="GO" id="GO:0005615">
    <property type="term" value="C:extracellular space"/>
    <property type="evidence" value="ECO:0007669"/>
    <property type="project" value="TreeGrafter"/>
</dbReference>
<dbReference type="AlphaFoldDB" id="A0A8J9V7M1"/>
<dbReference type="InterPro" id="IPR051217">
    <property type="entry name" value="Insect_Cuticle_Struc_Prot"/>
</dbReference>
<proteinExistence type="predicted"/>